<dbReference type="Pfam" id="PF19117">
    <property type="entry name" value="Mim2"/>
    <property type="match status" value="1"/>
</dbReference>
<dbReference type="GO" id="GO:0070096">
    <property type="term" value="P:mitochondrial outer membrane translocase complex assembly"/>
    <property type="evidence" value="ECO:0007669"/>
    <property type="project" value="InterPro"/>
</dbReference>
<dbReference type="GO" id="GO:0005741">
    <property type="term" value="C:mitochondrial outer membrane"/>
    <property type="evidence" value="ECO:0007669"/>
    <property type="project" value="TreeGrafter"/>
</dbReference>
<evidence type="ECO:0000313" key="3">
    <source>
        <dbReference type="Proteomes" id="UP000002866"/>
    </source>
</evidence>
<dbReference type="GO" id="GO:0045040">
    <property type="term" value="P:protein insertion into mitochondrial outer membrane"/>
    <property type="evidence" value="ECO:0007669"/>
    <property type="project" value="InterPro"/>
</dbReference>
<dbReference type="InParanoid" id="I2H7S4"/>
<dbReference type="RefSeq" id="XP_004181945.1">
    <property type="nucleotide sequence ID" value="XM_004181897.1"/>
</dbReference>
<feature type="region of interest" description="Disordered" evidence="1">
    <location>
        <begin position="44"/>
        <end position="100"/>
    </location>
</feature>
<evidence type="ECO:0000313" key="2">
    <source>
        <dbReference type="EMBL" id="CCH62426.1"/>
    </source>
</evidence>
<reference evidence="2 3" key="1">
    <citation type="journal article" date="2011" name="Proc. Natl. Acad. Sci. U.S.A.">
        <title>Evolutionary erosion of yeast sex chromosomes by mating-type switching accidents.</title>
        <authorList>
            <person name="Gordon J.L."/>
            <person name="Armisen D."/>
            <person name="Proux-Wera E."/>
            <person name="Oheigeartaigh S.S."/>
            <person name="Byrne K.P."/>
            <person name="Wolfe K.H."/>
        </authorList>
    </citation>
    <scope>NUCLEOTIDE SEQUENCE [LARGE SCALE GENOMIC DNA]</scope>
    <source>
        <strain evidence="3">ATCC 34711 / CBS 6284 / DSM 70876 / NBRC 10599 / NRRL Y-10934 / UCD 77-7</strain>
    </source>
</reference>
<dbReference type="KEGG" id="tbl:TBLA_0H01390"/>
<dbReference type="EMBL" id="HE806323">
    <property type="protein sequence ID" value="CCH62426.1"/>
    <property type="molecule type" value="Genomic_DNA"/>
</dbReference>
<dbReference type="InterPro" id="IPR037652">
    <property type="entry name" value="Mim2"/>
</dbReference>
<dbReference type="AlphaFoldDB" id="I2H7S4"/>
<dbReference type="STRING" id="1071380.I2H7S4"/>
<dbReference type="GeneID" id="14497583"/>
<dbReference type="PANTHER" id="PTHR28230:SF1">
    <property type="entry name" value="MITOCHONDRIAL IMPORT PROTEIN 2"/>
    <property type="match status" value="1"/>
</dbReference>
<protein>
    <submittedName>
        <fullName evidence="2">Uncharacterized protein</fullName>
    </submittedName>
</protein>
<keyword evidence="3" id="KW-1185">Reference proteome</keyword>
<dbReference type="OrthoDB" id="5555533at2759"/>
<organism evidence="2 3">
    <name type="scientific">Henningerozyma blattae (strain ATCC 34711 / CBS 6284 / DSM 70876 / NBRC 10599 / NRRL Y-10934 / UCD 77-7)</name>
    <name type="common">Yeast</name>
    <name type="synonym">Tetrapisispora blattae</name>
    <dbReference type="NCBI Taxonomy" id="1071380"/>
    <lineage>
        <taxon>Eukaryota</taxon>
        <taxon>Fungi</taxon>
        <taxon>Dikarya</taxon>
        <taxon>Ascomycota</taxon>
        <taxon>Saccharomycotina</taxon>
        <taxon>Saccharomycetes</taxon>
        <taxon>Saccharomycetales</taxon>
        <taxon>Saccharomycetaceae</taxon>
        <taxon>Henningerozyma</taxon>
    </lineage>
</organism>
<evidence type="ECO:0000256" key="1">
    <source>
        <dbReference type="SAM" id="MobiDB-lite"/>
    </source>
</evidence>
<proteinExistence type="predicted"/>
<dbReference type="Proteomes" id="UP000002866">
    <property type="component" value="Chromosome 8"/>
</dbReference>
<dbReference type="PANTHER" id="PTHR28230">
    <property type="entry name" value="CHROMOSOME 1, WHOLE GENOME SHOTGUN SEQUENCE"/>
    <property type="match status" value="1"/>
</dbReference>
<dbReference type="HOGENOM" id="CLU_139325_0_0_1"/>
<feature type="compositionally biased region" description="Low complexity" evidence="1">
    <location>
        <begin position="44"/>
        <end position="60"/>
    </location>
</feature>
<name>I2H7S4_HENB6</name>
<sequence>MNRNIIEKVDEFEKRFLSNNGKDSRSNIDNNIYSFLKNVDSSDSNRTITTARSNNSTSTSIDNDRISNENIYYQENQEDQSEEENEEEEEGDEDEYPEDLVEQERKLSLQQKLKEAELQWEESLDQLHTVLNWVVLPLLGKMVGRRLARMVWQRVMNYLWD</sequence>
<gene>
    <name evidence="2" type="primary">TBLA0H01390</name>
    <name evidence="2" type="ORF">TBLA_0H01390</name>
</gene>
<accession>I2H7S4</accession>
<feature type="compositionally biased region" description="Acidic residues" evidence="1">
    <location>
        <begin position="76"/>
        <end position="100"/>
    </location>
</feature>